<dbReference type="Proteomes" id="UP000734854">
    <property type="component" value="Unassembled WGS sequence"/>
</dbReference>
<accession>A0A8J5I747</accession>
<protein>
    <recommendedName>
        <fullName evidence="2">Acyl-ACP thioesterase-like C-terminal domain-containing protein</fullName>
    </recommendedName>
</protein>
<proteinExistence type="predicted"/>
<sequence length="230" mass="26158">MGDVAKDRDWFVEKDRIGVPTWKEVRSRISIARLTWPRIDVKRALLITHPKVWSKVSSASLHNGQIFHGTYGSLSFMRRVKRTGRRLPTLAGQNRTNLPEWLEPAVPNLLSFPEENNGSLKKIPKLDDPSQYSRLGLVEGHSIILAIPQEIIDTHELQTITFVHRRECQRNDIVDSLVSPEFSDDGSTNGAVDSDPHLNDQDLQEFLHLLRLSGSGLKIMEAGQWRKLAR</sequence>
<feature type="domain" description="Acyl-ACP thioesterase-like C-terminal" evidence="2">
    <location>
        <begin position="146"/>
        <end position="197"/>
    </location>
</feature>
<dbReference type="GO" id="GO:0016297">
    <property type="term" value="F:fatty acyl-[ACP] hydrolase activity"/>
    <property type="evidence" value="ECO:0007669"/>
    <property type="project" value="InterPro"/>
</dbReference>
<name>A0A8J5I747_ZINOF</name>
<gene>
    <name evidence="3" type="ORF">ZIOFF_012252</name>
</gene>
<feature type="region of interest" description="Disordered" evidence="1">
    <location>
        <begin position="178"/>
        <end position="197"/>
    </location>
</feature>
<dbReference type="Pfam" id="PF20791">
    <property type="entry name" value="Acyl-ACP_TE_C"/>
    <property type="match status" value="1"/>
</dbReference>
<dbReference type="PANTHER" id="PTHR31727">
    <property type="entry name" value="OLEOYL-ACYL CARRIER PROTEIN THIOESTERASE 1, CHLOROPLASTIC"/>
    <property type="match status" value="1"/>
</dbReference>
<comment type="caution">
    <text evidence="3">The sequence shown here is derived from an EMBL/GenBank/DDBJ whole genome shotgun (WGS) entry which is preliminary data.</text>
</comment>
<evidence type="ECO:0000256" key="1">
    <source>
        <dbReference type="SAM" id="MobiDB-lite"/>
    </source>
</evidence>
<organism evidence="3 4">
    <name type="scientific">Zingiber officinale</name>
    <name type="common">Ginger</name>
    <name type="synonym">Amomum zingiber</name>
    <dbReference type="NCBI Taxonomy" id="94328"/>
    <lineage>
        <taxon>Eukaryota</taxon>
        <taxon>Viridiplantae</taxon>
        <taxon>Streptophyta</taxon>
        <taxon>Embryophyta</taxon>
        <taxon>Tracheophyta</taxon>
        <taxon>Spermatophyta</taxon>
        <taxon>Magnoliopsida</taxon>
        <taxon>Liliopsida</taxon>
        <taxon>Zingiberales</taxon>
        <taxon>Zingiberaceae</taxon>
        <taxon>Zingiber</taxon>
    </lineage>
</organism>
<dbReference type="GO" id="GO:0000036">
    <property type="term" value="F:acyl carrier activity"/>
    <property type="evidence" value="ECO:0007669"/>
    <property type="project" value="TreeGrafter"/>
</dbReference>
<dbReference type="InterPro" id="IPR045023">
    <property type="entry name" value="FATA/B"/>
</dbReference>
<dbReference type="InterPro" id="IPR049427">
    <property type="entry name" value="Acyl-ACP_TE_C"/>
</dbReference>
<dbReference type="Gene3D" id="3.10.129.10">
    <property type="entry name" value="Hotdog Thioesterase"/>
    <property type="match status" value="1"/>
</dbReference>
<reference evidence="3 4" key="1">
    <citation type="submission" date="2020-08" db="EMBL/GenBank/DDBJ databases">
        <title>Plant Genome Project.</title>
        <authorList>
            <person name="Zhang R.-G."/>
        </authorList>
    </citation>
    <scope>NUCLEOTIDE SEQUENCE [LARGE SCALE GENOMIC DNA]</scope>
    <source>
        <tissue evidence="3">Rhizome</tissue>
    </source>
</reference>
<evidence type="ECO:0000313" key="3">
    <source>
        <dbReference type="EMBL" id="KAG6530031.1"/>
    </source>
</evidence>
<evidence type="ECO:0000259" key="2">
    <source>
        <dbReference type="Pfam" id="PF20791"/>
    </source>
</evidence>
<dbReference type="PANTHER" id="PTHR31727:SF6">
    <property type="entry name" value="OLEOYL-ACYL CARRIER PROTEIN THIOESTERASE 1, CHLOROPLASTIC"/>
    <property type="match status" value="1"/>
</dbReference>
<dbReference type="EMBL" id="JACMSC010000003">
    <property type="protein sequence ID" value="KAG6530031.1"/>
    <property type="molecule type" value="Genomic_DNA"/>
</dbReference>
<keyword evidence="4" id="KW-1185">Reference proteome</keyword>
<dbReference type="AlphaFoldDB" id="A0A8J5I747"/>
<evidence type="ECO:0000313" key="4">
    <source>
        <dbReference type="Proteomes" id="UP000734854"/>
    </source>
</evidence>